<reference evidence="2 3" key="1">
    <citation type="submission" date="2009-02" db="EMBL/GenBank/DDBJ databases">
        <title>The Genome Sequence of Oxalobacter formigenes OXCC13.</title>
        <authorList>
            <consortium name="The Broad Institute Genome Sequencing Platform"/>
            <person name="Ward D."/>
            <person name="Young S.K."/>
            <person name="Kodira C.D."/>
            <person name="Zeng Q."/>
            <person name="Koehrsen M."/>
            <person name="Alvarado L."/>
            <person name="Berlin A."/>
            <person name="Borenstein D."/>
            <person name="Chen Z."/>
            <person name="Engels R."/>
            <person name="Freedman E."/>
            <person name="Gellesch M."/>
            <person name="Goldberg J."/>
            <person name="Griggs A."/>
            <person name="Gujja S."/>
            <person name="Heiman D."/>
            <person name="Hepburn T."/>
            <person name="Howarth C."/>
            <person name="Jen D."/>
            <person name="Larson L."/>
            <person name="Lewis B."/>
            <person name="Mehta T."/>
            <person name="Park D."/>
            <person name="Pearson M."/>
            <person name="Roberts A."/>
            <person name="Saif S."/>
            <person name="Shea T."/>
            <person name="Shenoy N."/>
            <person name="Sisk P."/>
            <person name="Stolte C."/>
            <person name="Sykes S."/>
            <person name="Walk T."/>
            <person name="White J."/>
            <person name="Yandava C."/>
            <person name="Allison M.J."/>
            <person name="Lander E."/>
            <person name="Nusbaum C."/>
            <person name="Galagan J."/>
            <person name="Birren B."/>
        </authorList>
    </citation>
    <scope>NUCLEOTIDE SEQUENCE [LARGE SCALE GENOMIC DNA]</scope>
    <source>
        <strain evidence="2 3">OXCC13</strain>
    </source>
</reference>
<evidence type="ECO:0000256" key="1">
    <source>
        <dbReference type="SAM" id="MobiDB-lite"/>
    </source>
</evidence>
<dbReference type="AlphaFoldDB" id="C3X7W5"/>
<dbReference type="EMBL" id="GG658170">
    <property type="protein sequence ID" value="EEO29291.1"/>
    <property type="molecule type" value="Genomic_DNA"/>
</dbReference>
<dbReference type="RefSeq" id="WP_005879660.1">
    <property type="nucleotide sequence ID" value="NZ_CP019430.1"/>
</dbReference>
<name>C3X7W5_OXAFO</name>
<dbReference type="GeneID" id="77135776"/>
<dbReference type="HOGENOM" id="CLU_173248_0_0_4"/>
<accession>C3X7W5</accession>
<organism evidence="2 3">
    <name type="scientific">Oxalobacter formigenes OXCC13</name>
    <dbReference type="NCBI Taxonomy" id="556269"/>
    <lineage>
        <taxon>Bacteria</taxon>
        <taxon>Pseudomonadati</taxon>
        <taxon>Pseudomonadota</taxon>
        <taxon>Betaproteobacteria</taxon>
        <taxon>Burkholderiales</taxon>
        <taxon>Oxalobacteraceae</taxon>
        <taxon>Oxalobacter</taxon>
    </lineage>
</organism>
<dbReference type="Proteomes" id="UP000005089">
    <property type="component" value="Unassembled WGS sequence"/>
</dbReference>
<feature type="region of interest" description="Disordered" evidence="1">
    <location>
        <begin position="1"/>
        <end position="39"/>
    </location>
</feature>
<dbReference type="STRING" id="847.BRW83_1944"/>
<feature type="compositionally biased region" description="Gly residues" evidence="1">
    <location>
        <begin position="1"/>
        <end position="13"/>
    </location>
</feature>
<protein>
    <recommendedName>
        <fullName evidence="4">Terminase small subunit</fullName>
    </recommendedName>
</protein>
<gene>
    <name evidence="2" type="ORF">OFBG_00319</name>
</gene>
<sequence length="112" mass="11801">MAGAIGRSGGARVGAGRKPKNKETSNVLNSENSTAELMDGKKRDPLEFLLIVQNNPAVDPALRVRAAIAAAQYLHTKTHDGGKKEAKDETAKKVATGRFAPKAPPSLKIVGK</sequence>
<evidence type="ECO:0008006" key="4">
    <source>
        <dbReference type="Google" id="ProtNLM"/>
    </source>
</evidence>
<evidence type="ECO:0000313" key="3">
    <source>
        <dbReference type="Proteomes" id="UP000005089"/>
    </source>
</evidence>
<proteinExistence type="predicted"/>
<feature type="region of interest" description="Disordered" evidence="1">
    <location>
        <begin position="77"/>
        <end position="112"/>
    </location>
</feature>
<keyword evidence="3" id="KW-1185">Reference proteome</keyword>
<feature type="compositionally biased region" description="Polar residues" evidence="1">
    <location>
        <begin position="24"/>
        <end position="35"/>
    </location>
</feature>
<evidence type="ECO:0000313" key="2">
    <source>
        <dbReference type="EMBL" id="EEO29291.1"/>
    </source>
</evidence>
<feature type="compositionally biased region" description="Basic and acidic residues" evidence="1">
    <location>
        <begin position="77"/>
        <end position="92"/>
    </location>
</feature>